<dbReference type="Proteomes" id="UP000231926">
    <property type="component" value="Unassembled WGS sequence"/>
</dbReference>
<keyword evidence="2" id="KW-1185">Reference proteome</keyword>
<dbReference type="OrthoDB" id="328469at2"/>
<dbReference type="NCBIfam" id="NF047615">
    <property type="entry name" value="LIC13259_LIC11441_fam"/>
    <property type="match status" value="1"/>
</dbReference>
<proteinExistence type="predicted"/>
<evidence type="ECO:0000313" key="1">
    <source>
        <dbReference type="EMBL" id="PJZ51049.1"/>
    </source>
</evidence>
<dbReference type="AlphaFoldDB" id="A0A2M9YHN6"/>
<evidence type="ECO:0000313" key="2">
    <source>
        <dbReference type="Proteomes" id="UP000231926"/>
    </source>
</evidence>
<sequence length="145" mass="16417">MRNVFSYIAAASVVSVSAPVAAESSELRLFQRLSVFHEQLLSSDDKRTNPKGLSGMIRRAKESSGEERIKYAKSLTFAELLEKASSREEQEFLYSELCSSLKDVAPKFQLYSFLCPKTGKVWISKTKEVRNPYLIDERETGKLIV</sequence>
<protein>
    <submittedName>
        <fullName evidence="1">Uncharacterized protein</fullName>
    </submittedName>
</protein>
<comment type="caution">
    <text evidence="1">The sequence shown here is derived from an EMBL/GenBank/DDBJ whole genome shotgun (WGS) entry which is preliminary data.</text>
</comment>
<organism evidence="1 2">
    <name type="scientific">Leptospira saintgironsiae</name>
    <dbReference type="NCBI Taxonomy" id="2023183"/>
    <lineage>
        <taxon>Bacteria</taxon>
        <taxon>Pseudomonadati</taxon>
        <taxon>Spirochaetota</taxon>
        <taxon>Spirochaetia</taxon>
        <taxon>Leptospirales</taxon>
        <taxon>Leptospiraceae</taxon>
        <taxon>Leptospira</taxon>
    </lineage>
</organism>
<reference evidence="1 2" key="1">
    <citation type="submission" date="2017-07" db="EMBL/GenBank/DDBJ databases">
        <title>Leptospira spp. isolated from tropical soils.</title>
        <authorList>
            <person name="Thibeaux R."/>
            <person name="Iraola G."/>
            <person name="Ferres I."/>
            <person name="Bierque E."/>
            <person name="Girault D."/>
            <person name="Soupe-Gilbert M.-E."/>
            <person name="Picardeau M."/>
            <person name="Goarant C."/>
        </authorList>
    </citation>
    <scope>NUCLEOTIDE SEQUENCE [LARGE SCALE GENOMIC DNA]</scope>
    <source>
        <strain evidence="1 2">FH4-C-A2</strain>
    </source>
</reference>
<dbReference type="EMBL" id="NPDR01000001">
    <property type="protein sequence ID" value="PJZ51049.1"/>
    <property type="molecule type" value="Genomic_DNA"/>
</dbReference>
<accession>A0A2M9YHN6</accession>
<gene>
    <name evidence="1" type="ORF">CH362_04650</name>
</gene>
<dbReference type="RefSeq" id="WP_100709140.1">
    <property type="nucleotide sequence ID" value="NZ_NPDR01000001.1"/>
</dbReference>
<name>A0A2M9YHN6_9LEPT</name>